<evidence type="ECO:0000256" key="2">
    <source>
        <dbReference type="ARBA" id="ARBA00010575"/>
    </source>
</evidence>
<feature type="signal peptide" evidence="6">
    <location>
        <begin position="1"/>
        <end position="16"/>
    </location>
</feature>
<keyword evidence="5" id="KW-1015">Disulfide bond</keyword>
<dbReference type="GO" id="GO:0007189">
    <property type="term" value="P:adenylate cyclase-activating G protein-coupled receptor signaling pathway"/>
    <property type="evidence" value="ECO:0007669"/>
    <property type="project" value="TreeGrafter"/>
</dbReference>
<dbReference type="EMBL" id="HAEB01016680">
    <property type="protein sequence ID" value="SBQ63207.1"/>
    <property type="molecule type" value="Transcribed_RNA"/>
</dbReference>
<dbReference type="GO" id="GO:0005576">
    <property type="term" value="C:extracellular region"/>
    <property type="evidence" value="ECO:0007669"/>
    <property type="project" value="UniProtKB-SubCell"/>
</dbReference>
<dbReference type="InterPro" id="IPR021116">
    <property type="entry name" value="Calcitonin/adrenomedullin"/>
</dbReference>
<evidence type="ECO:0008006" key="8">
    <source>
        <dbReference type="Google" id="ProtNLM"/>
    </source>
</evidence>
<reference evidence="7" key="1">
    <citation type="submission" date="2016-05" db="EMBL/GenBank/DDBJ databases">
        <authorList>
            <person name="Lavstsen T."/>
            <person name="Jespersen J.S."/>
        </authorList>
    </citation>
    <scope>NUCLEOTIDE SEQUENCE</scope>
    <source>
        <tissue evidence="7">Brain</tissue>
    </source>
</reference>
<dbReference type="GO" id="GO:0003073">
    <property type="term" value="P:regulation of systemic arterial blood pressure"/>
    <property type="evidence" value="ECO:0007669"/>
    <property type="project" value="TreeGrafter"/>
</dbReference>
<dbReference type="EMBL" id="HAEC01002900">
    <property type="protein sequence ID" value="SBQ70977.1"/>
    <property type="molecule type" value="Transcribed_RNA"/>
</dbReference>
<protein>
    <recommendedName>
        <fullName evidence="8">Adrenomedullin</fullName>
    </recommendedName>
</protein>
<accession>A0A1A8GII4</accession>
<evidence type="ECO:0000256" key="5">
    <source>
        <dbReference type="ARBA" id="ARBA00023157"/>
    </source>
</evidence>
<dbReference type="AlphaFoldDB" id="A0A1A8GII4"/>
<feature type="chain" id="PRO_5015056683" description="Adrenomedullin" evidence="6">
    <location>
        <begin position="17"/>
        <end position="127"/>
    </location>
</feature>
<reference evidence="7" key="2">
    <citation type="submission" date="2016-06" db="EMBL/GenBank/DDBJ databases">
        <title>The genome of a short-lived fish provides insights into sex chromosome evolution and the genetic control of aging.</title>
        <authorList>
            <person name="Reichwald K."/>
            <person name="Felder M."/>
            <person name="Petzold A."/>
            <person name="Koch P."/>
            <person name="Groth M."/>
            <person name="Platzer M."/>
        </authorList>
    </citation>
    <scope>NUCLEOTIDE SEQUENCE</scope>
    <source>
        <tissue evidence="7">Brain</tissue>
    </source>
</reference>
<dbReference type="PANTHER" id="PTHR23414:SF6">
    <property type="entry name" value="ADRENOMEDULLIN-5-LIKE PROTEIN-RELATED"/>
    <property type="match status" value="1"/>
</dbReference>
<organism evidence="7">
    <name type="scientific">Nothobranchius korthausae</name>
    <dbReference type="NCBI Taxonomy" id="1143690"/>
    <lineage>
        <taxon>Eukaryota</taxon>
        <taxon>Metazoa</taxon>
        <taxon>Chordata</taxon>
        <taxon>Craniata</taxon>
        <taxon>Vertebrata</taxon>
        <taxon>Euteleostomi</taxon>
        <taxon>Actinopterygii</taxon>
        <taxon>Neopterygii</taxon>
        <taxon>Teleostei</taxon>
        <taxon>Neoteleostei</taxon>
        <taxon>Acanthomorphata</taxon>
        <taxon>Ovalentaria</taxon>
        <taxon>Atherinomorphae</taxon>
        <taxon>Cyprinodontiformes</taxon>
        <taxon>Nothobranchiidae</taxon>
        <taxon>Nothobranchius</taxon>
    </lineage>
</organism>
<comment type="similarity">
    <text evidence="2">Belongs to the adrenomedullin family.</text>
</comment>
<dbReference type="Pfam" id="PF00214">
    <property type="entry name" value="Calc_CGRP_IAPP"/>
    <property type="match status" value="1"/>
</dbReference>
<proteinExistence type="inferred from homology"/>
<dbReference type="PANTHER" id="PTHR23414">
    <property type="entry name" value="ADRENOMEDULLIN, ADM"/>
    <property type="match status" value="1"/>
</dbReference>
<keyword evidence="4 6" id="KW-0732">Signal</keyword>
<name>A0A1A8GII4_9TELE</name>
<evidence type="ECO:0000256" key="1">
    <source>
        <dbReference type="ARBA" id="ARBA00004613"/>
    </source>
</evidence>
<evidence type="ECO:0000256" key="6">
    <source>
        <dbReference type="SAM" id="SignalP"/>
    </source>
</evidence>
<sequence>MEIALVVFLVVPLTAASPLTLTQRSAADAVLSGGSVRAVSGGRSESEQKQHAPPVKIVPFLSEDKPFELHVLKHRMTPYLRPRRAIQRGCQLGTCQLHNLASTLYHISKMSGKEESKKANDPQGYGR</sequence>
<evidence type="ECO:0000256" key="4">
    <source>
        <dbReference type="ARBA" id="ARBA00022729"/>
    </source>
</evidence>
<gene>
    <name evidence="7" type="primary">CABZ01030107.1</name>
</gene>
<dbReference type="GO" id="GO:0010460">
    <property type="term" value="P:positive regulation of heart rate"/>
    <property type="evidence" value="ECO:0007669"/>
    <property type="project" value="TreeGrafter"/>
</dbReference>
<dbReference type="InterPro" id="IPR051665">
    <property type="entry name" value="Adrenomedullin-reg_peptide"/>
</dbReference>
<dbReference type="GO" id="GO:0005179">
    <property type="term" value="F:hormone activity"/>
    <property type="evidence" value="ECO:0007669"/>
    <property type="project" value="InterPro"/>
</dbReference>
<comment type="subcellular location">
    <subcellularLocation>
        <location evidence="1">Secreted</location>
    </subcellularLocation>
</comment>
<keyword evidence="3" id="KW-0964">Secreted</keyword>
<evidence type="ECO:0000256" key="3">
    <source>
        <dbReference type="ARBA" id="ARBA00022525"/>
    </source>
</evidence>
<evidence type="ECO:0000313" key="7">
    <source>
        <dbReference type="EMBL" id="SBQ70977.1"/>
    </source>
</evidence>